<organism evidence="1 2">
    <name type="scientific">Dyadobacter arcticus</name>
    <dbReference type="NCBI Taxonomy" id="1078754"/>
    <lineage>
        <taxon>Bacteria</taxon>
        <taxon>Pseudomonadati</taxon>
        <taxon>Bacteroidota</taxon>
        <taxon>Cytophagia</taxon>
        <taxon>Cytophagales</taxon>
        <taxon>Spirosomataceae</taxon>
        <taxon>Dyadobacter</taxon>
    </lineage>
</organism>
<accession>A0ABX0UGV6</accession>
<protein>
    <submittedName>
        <fullName evidence="1">Arginase family enzyme</fullName>
    </submittedName>
</protein>
<sequence length="119" mass="12888">MPYAVQRSGFLLQANDKVSVPVDVTDFSPQRATRHDVLNAERIAGYARQLAAALLPVLASGRFPVVLGGDCSILLGCMLAFPEHFQHLQKLLGQQKDLCLKLISCTWTTSISTCGKMAG</sequence>
<dbReference type="InterPro" id="IPR006035">
    <property type="entry name" value="Ureohydrolase"/>
</dbReference>
<name>A0ABX0UGV6_9BACT</name>
<gene>
    <name evidence="1" type="ORF">FHS68_001404</name>
</gene>
<proteinExistence type="predicted"/>
<dbReference type="SUPFAM" id="SSF52768">
    <property type="entry name" value="Arginase/deacetylase"/>
    <property type="match status" value="1"/>
</dbReference>
<dbReference type="Proteomes" id="UP001179181">
    <property type="component" value="Unassembled WGS sequence"/>
</dbReference>
<evidence type="ECO:0000313" key="2">
    <source>
        <dbReference type="Proteomes" id="UP001179181"/>
    </source>
</evidence>
<dbReference type="EMBL" id="JAASQJ010000001">
    <property type="protein sequence ID" value="NIJ52248.1"/>
    <property type="molecule type" value="Genomic_DNA"/>
</dbReference>
<dbReference type="RefSeq" id="WP_167268418.1">
    <property type="nucleotide sequence ID" value="NZ_JAASQJ010000001.1"/>
</dbReference>
<evidence type="ECO:0000313" key="1">
    <source>
        <dbReference type="EMBL" id="NIJ52248.1"/>
    </source>
</evidence>
<reference evidence="1 2" key="1">
    <citation type="submission" date="2020-03" db="EMBL/GenBank/DDBJ databases">
        <title>Genomic Encyclopedia of Type Strains, Phase IV (KMG-IV): sequencing the most valuable type-strain genomes for metagenomic binning, comparative biology and taxonomic classification.</title>
        <authorList>
            <person name="Goeker M."/>
        </authorList>
    </citation>
    <scope>NUCLEOTIDE SEQUENCE [LARGE SCALE GENOMIC DNA]</scope>
    <source>
        <strain evidence="1 2">DSM 102865</strain>
    </source>
</reference>
<keyword evidence="2" id="KW-1185">Reference proteome</keyword>
<dbReference type="InterPro" id="IPR023696">
    <property type="entry name" value="Ureohydrolase_dom_sf"/>
</dbReference>
<dbReference type="Pfam" id="PF00491">
    <property type="entry name" value="Arginase"/>
    <property type="match status" value="1"/>
</dbReference>
<comment type="caution">
    <text evidence="1">The sequence shown here is derived from an EMBL/GenBank/DDBJ whole genome shotgun (WGS) entry which is preliminary data.</text>
</comment>
<dbReference type="Gene3D" id="3.40.800.10">
    <property type="entry name" value="Ureohydrolase domain"/>
    <property type="match status" value="1"/>
</dbReference>